<feature type="transmembrane region" description="Helical" evidence="10">
    <location>
        <begin position="20"/>
        <end position="41"/>
    </location>
</feature>
<dbReference type="Gene3D" id="3.40.710.10">
    <property type="entry name" value="DD-peptidase/beta-lactamase superfamily"/>
    <property type="match status" value="1"/>
</dbReference>
<sequence length="746" mass="82355">MRTPALAAVAKTAPLIRVGIIAGIAVAAIIFPLAAVGSLAAKTGATYVNSLPTELRMVPPAQTSYLYASDGRTLIAQFYEEYRKFTPYDRISPNMVNAIVASEDGRFYEHNGVDVKGVVRAFVANQRAGEVAQGASTLTMQYVRNLRRDSARSPAEIIAATEQTNRRKIEEIRLAVAIEQRMTKQQILEGYLNVAYFGHRAYGIYAAAEVYFSKRPHQLTVPEAAMLAGLVKAPSAYDPGRDGKAARQRRDYVMGRMVELGYVPAADAARFVRRGLALRLSTPPNDCVGVSRRNNNWGFFCDMFKNWWRQQRAFGDSPNEREENLRRGGYRIVSSLSTKVQRAAFREVRAQQPIGTSYAHGLVAVQPRTGRILAAAVNRVYSLNQRHNGPHSDRRKRGVVPSNYPNTVNPLLGGGDMPGYQAGSTFKMFTLAAALDHGLPLNTSFYAPYRYKSIYPADWNDKRKCGDRWCPGNANKSMTGRQTMWSGFGKSVNTYFVQLEQRIGAERAVRMAERLGLRWRTDIDRWQASPARAKGWGSFTLGVADTTPLEMANAYATIAAEGKYCAPLPVRKITDLSGKQLTSVTEPRCRQVMKVRAARAATDAARCVTGYRAATGPCGDWSTAPQVHGIVGRPVAGKTGTTDDTRAAWFVGMTPQLAAASFLADPDYVLHVAGDGNSWKPVQTVAATLRDGLKGQPVRYFTPPTGRTIWGDAGPNWNRPRVVPRPNVREFPRRGGDDRPRSPRRR</sequence>
<keyword evidence="10" id="KW-0812">Transmembrane</keyword>
<accession>A0ABN2LZC9</accession>
<reference evidence="13 14" key="1">
    <citation type="journal article" date="2019" name="Int. J. Syst. Evol. Microbiol.">
        <title>The Global Catalogue of Microorganisms (GCM) 10K type strain sequencing project: providing services to taxonomists for standard genome sequencing and annotation.</title>
        <authorList>
            <consortium name="The Broad Institute Genomics Platform"/>
            <consortium name="The Broad Institute Genome Sequencing Center for Infectious Disease"/>
            <person name="Wu L."/>
            <person name="Ma J."/>
        </authorList>
    </citation>
    <scope>NUCLEOTIDE SEQUENCE [LARGE SCALE GENOMIC DNA]</scope>
    <source>
        <strain evidence="13 14">JCM 13250</strain>
    </source>
</reference>
<dbReference type="Proteomes" id="UP001500218">
    <property type="component" value="Unassembled WGS sequence"/>
</dbReference>
<evidence type="ECO:0000313" key="13">
    <source>
        <dbReference type="EMBL" id="GAA1804023.1"/>
    </source>
</evidence>
<dbReference type="InterPro" id="IPR050396">
    <property type="entry name" value="Glycosyltr_51/Transpeptidase"/>
</dbReference>
<dbReference type="Gene3D" id="1.10.3810.10">
    <property type="entry name" value="Biosynthetic peptidoglycan transglycosylase-like"/>
    <property type="match status" value="1"/>
</dbReference>
<keyword evidence="1" id="KW-0121">Carboxypeptidase</keyword>
<comment type="catalytic activity">
    <reaction evidence="7">
        <text>Preferential cleavage: (Ac)2-L-Lys-D-Ala-|-D-Ala. Also transpeptidation of peptidyl-alanyl moieties that are N-acyl substituents of D-alanine.</text>
        <dbReference type="EC" id="3.4.16.4"/>
    </reaction>
</comment>
<evidence type="ECO:0000256" key="1">
    <source>
        <dbReference type="ARBA" id="ARBA00022645"/>
    </source>
</evidence>
<dbReference type="PANTHER" id="PTHR32282:SF33">
    <property type="entry name" value="PEPTIDOGLYCAN GLYCOSYLTRANSFERASE"/>
    <property type="match status" value="1"/>
</dbReference>
<dbReference type="InterPro" id="IPR023346">
    <property type="entry name" value="Lysozyme-like_dom_sf"/>
</dbReference>
<comment type="caution">
    <text evidence="13">The sequence shown here is derived from an EMBL/GenBank/DDBJ whole genome shotgun (WGS) entry which is preliminary data.</text>
</comment>
<keyword evidence="5" id="KW-0378">Hydrolase</keyword>
<keyword evidence="4" id="KW-0808">Transferase</keyword>
<organism evidence="13 14">
    <name type="scientific">Luedemannella flava</name>
    <dbReference type="NCBI Taxonomy" id="349316"/>
    <lineage>
        <taxon>Bacteria</taxon>
        <taxon>Bacillati</taxon>
        <taxon>Actinomycetota</taxon>
        <taxon>Actinomycetes</taxon>
        <taxon>Micromonosporales</taxon>
        <taxon>Micromonosporaceae</taxon>
        <taxon>Luedemannella</taxon>
    </lineage>
</organism>
<evidence type="ECO:0000259" key="11">
    <source>
        <dbReference type="Pfam" id="PF00905"/>
    </source>
</evidence>
<dbReference type="RefSeq" id="WP_344130491.1">
    <property type="nucleotide sequence ID" value="NZ_BAAALT010000072.1"/>
</dbReference>
<dbReference type="EMBL" id="BAAALT010000072">
    <property type="protein sequence ID" value="GAA1804023.1"/>
    <property type="molecule type" value="Genomic_DNA"/>
</dbReference>
<dbReference type="InterPro" id="IPR001460">
    <property type="entry name" value="PCN-bd_Tpept"/>
</dbReference>
<evidence type="ECO:0000256" key="9">
    <source>
        <dbReference type="SAM" id="MobiDB-lite"/>
    </source>
</evidence>
<evidence type="ECO:0000256" key="2">
    <source>
        <dbReference type="ARBA" id="ARBA00022670"/>
    </source>
</evidence>
<evidence type="ECO:0000256" key="10">
    <source>
        <dbReference type="SAM" id="Phobius"/>
    </source>
</evidence>
<dbReference type="SUPFAM" id="SSF56601">
    <property type="entry name" value="beta-lactamase/transpeptidase-like"/>
    <property type="match status" value="1"/>
</dbReference>
<evidence type="ECO:0000256" key="4">
    <source>
        <dbReference type="ARBA" id="ARBA00022679"/>
    </source>
</evidence>
<gene>
    <name evidence="13" type="ORF">GCM10009682_27250</name>
</gene>
<feature type="domain" description="Penicillin-binding protein transpeptidase" evidence="11">
    <location>
        <begin position="362"/>
        <end position="664"/>
    </location>
</feature>
<dbReference type="Pfam" id="PF00912">
    <property type="entry name" value="Transgly"/>
    <property type="match status" value="1"/>
</dbReference>
<keyword evidence="2" id="KW-0645">Protease</keyword>
<evidence type="ECO:0000256" key="8">
    <source>
        <dbReference type="ARBA" id="ARBA00049902"/>
    </source>
</evidence>
<feature type="region of interest" description="Disordered" evidence="9">
    <location>
        <begin position="384"/>
        <end position="406"/>
    </location>
</feature>
<feature type="domain" description="Glycosyl transferase family 51" evidence="12">
    <location>
        <begin position="74"/>
        <end position="257"/>
    </location>
</feature>
<dbReference type="SUPFAM" id="SSF53955">
    <property type="entry name" value="Lysozyme-like"/>
    <property type="match status" value="1"/>
</dbReference>
<keyword evidence="10" id="KW-0472">Membrane</keyword>
<dbReference type="InterPro" id="IPR036950">
    <property type="entry name" value="PBP_transglycosylase"/>
</dbReference>
<evidence type="ECO:0000313" key="14">
    <source>
        <dbReference type="Proteomes" id="UP001500218"/>
    </source>
</evidence>
<evidence type="ECO:0000256" key="3">
    <source>
        <dbReference type="ARBA" id="ARBA00022676"/>
    </source>
</evidence>
<proteinExistence type="predicted"/>
<feature type="compositionally biased region" description="Basic and acidic residues" evidence="9">
    <location>
        <begin position="727"/>
        <end position="746"/>
    </location>
</feature>
<evidence type="ECO:0000256" key="6">
    <source>
        <dbReference type="ARBA" id="ARBA00023268"/>
    </source>
</evidence>
<evidence type="ECO:0000256" key="7">
    <source>
        <dbReference type="ARBA" id="ARBA00034000"/>
    </source>
</evidence>
<evidence type="ECO:0000259" key="12">
    <source>
        <dbReference type="Pfam" id="PF00912"/>
    </source>
</evidence>
<feature type="compositionally biased region" description="Low complexity" evidence="9">
    <location>
        <begin position="715"/>
        <end position="726"/>
    </location>
</feature>
<keyword evidence="6" id="KW-0511">Multifunctional enzyme</keyword>
<protein>
    <submittedName>
        <fullName evidence="13">Transglycosylase domain-containing protein</fullName>
    </submittedName>
</protein>
<feature type="region of interest" description="Disordered" evidence="9">
    <location>
        <begin position="706"/>
        <end position="746"/>
    </location>
</feature>
<keyword evidence="14" id="KW-1185">Reference proteome</keyword>
<dbReference type="Pfam" id="PF00905">
    <property type="entry name" value="Transpeptidase"/>
    <property type="match status" value="1"/>
</dbReference>
<comment type="catalytic activity">
    <reaction evidence="8">
        <text>[GlcNAc-(1-&gt;4)-Mur2Ac(oyl-L-Ala-gamma-D-Glu-L-Lys-D-Ala-D-Ala)](n)-di-trans,octa-cis-undecaprenyl diphosphate + beta-D-GlcNAc-(1-&gt;4)-Mur2Ac(oyl-L-Ala-gamma-D-Glu-L-Lys-D-Ala-D-Ala)-di-trans,octa-cis-undecaprenyl diphosphate = [GlcNAc-(1-&gt;4)-Mur2Ac(oyl-L-Ala-gamma-D-Glu-L-Lys-D-Ala-D-Ala)](n+1)-di-trans,octa-cis-undecaprenyl diphosphate + di-trans,octa-cis-undecaprenyl diphosphate + H(+)</text>
        <dbReference type="Rhea" id="RHEA:23708"/>
        <dbReference type="Rhea" id="RHEA-COMP:9602"/>
        <dbReference type="Rhea" id="RHEA-COMP:9603"/>
        <dbReference type="ChEBI" id="CHEBI:15378"/>
        <dbReference type="ChEBI" id="CHEBI:58405"/>
        <dbReference type="ChEBI" id="CHEBI:60033"/>
        <dbReference type="ChEBI" id="CHEBI:78435"/>
        <dbReference type="EC" id="2.4.99.28"/>
    </reaction>
</comment>
<keyword evidence="10" id="KW-1133">Transmembrane helix</keyword>
<name>A0ABN2LZC9_9ACTN</name>
<evidence type="ECO:0000256" key="5">
    <source>
        <dbReference type="ARBA" id="ARBA00022801"/>
    </source>
</evidence>
<dbReference type="InterPro" id="IPR012338">
    <property type="entry name" value="Beta-lactam/transpept-like"/>
</dbReference>
<keyword evidence="3" id="KW-0328">Glycosyltransferase</keyword>
<dbReference type="InterPro" id="IPR001264">
    <property type="entry name" value="Glyco_trans_51"/>
</dbReference>
<dbReference type="PANTHER" id="PTHR32282">
    <property type="entry name" value="BINDING PROTEIN TRANSPEPTIDASE, PUTATIVE-RELATED"/>
    <property type="match status" value="1"/>
</dbReference>